<proteinExistence type="predicted"/>
<gene>
    <name evidence="1" type="ORF">TM448B04841_0009</name>
</gene>
<name>A0A6M3Y0A7_9ZZZZ</name>
<dbReference type="AlphaFoldDB" id="A0A6M3Y0A7"/>
<dbReference type="EMBL" id="MT145108">
    <property type="protein sequence ID" value="QJI03669.1"/>
    <property type="molecule type" value="Genomic_DNA"/>
</dbReference>
<evidence type="ECO:0000313" key="1">
    <source>
        <dbReference type="EMBL" id="QJI03669.1"/>
    </source>
</evidence>
<organism evidence="1">
    <name type="scientific">viral metagenome</name>
    <dbReference type="NCBI Taxonomy" id="1070528"/>
    <lineage>
        <taxon>unclassified sequences</taxon>
        <taxon>metagenomes</taxon>
        <taxon>organismal metagenomes</taxon>
    </lineage>
</organism>
<sequence length="55" mass="6571">MHFVYCSYCKKLFTIKGMEEEKWYFCPECGKQLGYLAKEHLVVSVERQKTDETTN</sequence>
<protein>
    <submittedName>
        <fullName evidence="1">Uncharacterized protein</fullName>
    </submittedName>
</protein>
<accession>A0A6M3Y0A7</accession>
<reference evidence="1" key="1">
    <citation type="submission" date="2020-03" db="EMBL/GenBank/DDBJ databases">
        <title>The deep terrestrial virosphere.</title>
        <authorList>
            <person name="Holmfeldt K."/>
            <person name="Nilsson E."/>
            <person name="Simone D."/>
            <person name="Lopez-Fernandez M."/>
            <person name="Wu X."/>
            <person name="de Brujin I."/>
            <person name="Lundin D."/>
            <person name="Andersson A."/>
            <person name="Bertilsson S."/>
            <person name="Dopson M."/>
        </authorList>
    </citation>
    <scope>NUCLEOTIDE SEQUENCE</scope>
    <source>
        <strain evidence="1">TM448B04841</strain>
    </source>
</reference>